<feature type="domain" description="InsA N-terminal zinc ribbon" evidence="1">
    <location>
        <begin position="1"/>
        <end position="35"/>
    </location>
</feature>
<evidence type="ECO:0000313" key="3">
    <source>
        <dbReference type="Proteomes" id="UP000245539"/>
    </source>
</evidence>
<dbReference type="OrthoDB" id="9783238at2"/>
<keyword evidence="3" id="KW-1185">Reference proteome</keyword>
<protein>
    <recommendedName>
        <fullName evidence="1">InsA N-terminal zinc ribbon domain-containing protein</fullName>
    </recommendedName>
</protein>
<dbReference type="InterPro" id="IPR003220">
    <property type="entry name" value="InsA_N_dom_Znf"/>
</dbReference>
<organism evidence="2 3">
    <name type="scientific">Leucothrix pacifica</name>
    <dbReference type="NCBI Taxonomy" id="1247513"/>
    <lineage>
        <taxon>Bacteria</taxon>
        <taxon>Pseudomonadati</taxon>
        <taxon>Pseudomonadota</taxon>
        <taxon>Gammaproteobacteria</taxon>
        <taxon>Thiotrichales</taxon>
        <taxon>Thiotrichaceae</taxon>
        <taxon>Leucothrix</taxon>
    </lineage>
</organism>
<proteinExistence type="predicted"/>
<dbReference type="Proteomes" id="UP000245539">
    <property type="component" value="Unassembled WGS sequence"/>
</dbReference>
<evidence type="ECO:0000313" key="2">
    <source>
        <dbReference type="EMBL" id="PWQ95802.1"/>
    </source>
</evidence>
<evidence type="ECO:0000259" key="1">
    <source>
        <dbReference type="Pfam" id="PF03811"/>
    </source>
</evidence>
<dbReference type="AlphaFoldDB" id="A0A317CHQ6"/>
<name>A0A317CHQ6_9GAMM</name>
<dbReference type="GO" id="GO:0006313">
    <property type="term" value="P:DNA transposition"/>
    <property type="evidence" value="ECO:0007669"/>
    <property type="project" value="InterPro"/>
</dbReference>
<dbReference type="EMBL" id="QGKM01000041">
    <property type="protein sequence ID" value="PWQ95802.1"/>
    <property type="molecule type" value="Genomic_DNA"/>
</dbReference>
<sequence length="47" mass="5264">MAVIDVICKSCNRISDYRNGKSLTGKQRYPCKGCRHCFPNTSSLKSP</sequence>
<gene>
    <name evidence="2" type="ORF">DKW60_13955</name>
</gene>
<dbReference type="RefSeq" id="WP_109838274.1">
    <property type="nucleotide sequence ID" value="NZ_QGKM01000041.1"/>
</dbReference>
<reference evidence="2 3" key="1">
    <citation type="submission" date="2018-05" db="EMBL/GenBank/DDBJ databases">
        <title>Leucothrix arctica sp. nov., isolated from Arctic seawater.</title>
        <authorList>
            <person name="Choi A."/>
            <person name="Baek K."/>
        </authorList>
    </citation>
    <scope>NUCLEOTIDE SEQUENCE [LARGE SCALE GENOMIC DNA]</scope>
    <source>
        <strain evidence="2 3">JCM 18388</strain>
    </source>
</reference>
<dbReference type="Pfam" id="PF03811">
    <property type="entry name" value="Zn_ribbon_InsA"/>
    <property type="match status" value="1"/>
</dbReference>
<comment type="caution">
    <text evidence="2">The sequence shown here is derived from an EMBL/GenBank/DDBJ whole genome shotgun (WGS) entry which is preliminary data.</text>
</comment>
<accession>A0A317CHQ6</accession>